<feature type="domain" description="Glycosyltransferase 2-like" evidence="1">
    <location>
        <begin position="5"/>
        <end position="95"/>
    </location>
</feature>
<sequence>MISISLCMIVKNEEDVIGRCLDTVRDIVDEIVIVDTGSTDRTKEVVSEYTDRIFDFEWINDFSAARNFAFAQATQEYLLWMDADDILKPEDQEKLRILKRSLDKKIDAASMLYILATDDAGNVTGSSRRYRLVKREKGFRWIGFVHEYLEVHGNLIDTDMAITHASLRHDSNRNITIFEEMIAKGRSFSPRDMYYYANELFDHGKRRKAIEQYTEFLDSKQGWVEDNIRACHRLSDCYAHFEEKAKSLEWLFQALRYDAPRSETCCRVGNFFFEQNNYLAAIYWYDQAIQCKDHGMLAIRTDVYSAWIPLLQLCVSYDKIGEHEKGCYYNEQAAKLRPKDPIVIGNREYFSKVLKREIVPATY</sequence>
<proteinExistence type="predicted"/>
<gene>
    <name evidence="2" type="ORF">EDD57_1436</name>
</gene>
<keyword evidence="2" id="KW-0808">Transferase</keyword>
<dbReference type="OrthoDB" id="9815923at2"/>
<dbReference type="PANTHER" id="PTHR43630">
    <property type="entry name" value="POLY-BETA-1,6-N-ACETYL-D-GLUCOSAMINE SYNTHASE"/>
    <property type="match status" value="1"/>
</dbReference>
<comment type="caution">
    <text evidence="2">The sequence shown here is derived from an EMBL/GenBank/DDBJ whole genome shotgun (WGS) entry which is preliminary data.</text>
</comment>
<dbReference type="GO" id="GO:0016740">
    <property type="term" value="F:transferase activity"/>
    <property type="evidence" value="ECO:0007669"/>
    <property type="project" value="UniProtKB-KW"/>
</dbReference>
<dbReference type="InterPro" id="IPR011990">
    <property type="entry name" value="TPR-like_helical_dom_sf"/>
</dbReference>
<dbReference type="InterPro" id="IPR029044">
    <property type="entry name" value="Nucleotide-diphossugar_trans"/>
</dbReference>
<dbReference type="SUPFAM" id="SSF48452">
    <property type="entry name" value="TPR-like"/>
    <property type="match status" value="1"/>
</dbReference>
<accession>A0A4R2RVY9</accession>
<dbReference type="InterPro" id="IPR001173">
    <property type="entry name" value="Glyco_trans_2-like"/>
</dbReference>
<dbReference type="CDD" id="cd02511">
    <property type="entry name" value="Beta4Glucosyltransferase"/>
    <property type="match status" value="1"/>
</dbReference>
<dbReference type="RefSeq" id="WP_131849655.1">
    <property type="nucleotide sequence ID" value="NZ_SLXV01000043.1"/>
</dbReference>
<dbReference type="PANTHER" id="PTHR43630:SF2">
    <property type="entry name" value="GLYCOSYLTRANSFERASE"/>
    <property type="match status" value="1"/>
</dbReference>
<dbReference type="SUPFAM" id="SSF53448">
    <property type="entry name" value="Nucleotide-diphospho-sugar transferases"/>
    <property type="match status" value="1"/>
</dbReference>
<evidence type="ECO:0000313" key="3">
    <source>
        <dbReference type="Proteomes" id="UP000294746"/>
    </source>
</evidence>
<keyword evidence="3" id="KW-1185">Reference proteome</keyword>
<dbReference type="Gene3D" id="3.90.550.10">
    <property type="entry name" value="Spore Coat Polysaccharide Biosynthesis Protein SpsA, Chain A"/>
    <property type="match status" value="1"/>
</dbReference>
<dbReference type="Proteomes" id="UP000294746">
    <property type="component" value="Unassembled WGS sequence"/>
</dbReference>
<evidence type="ECO:0000313" key="2">
    <source>
        <dbReference type="EMBL" id="TCP64121.1"/>
    </source>
</evidence>
<dbReference type="Pfam" id="PF00535">
    <property type="entry name" value="Glycos_transf_2"/>
    <property type="match status" value="1"/>
</dbReference>
<organism evidence="2 3">
    <name type="scientific">Baia soyae</name>
    <dbReference type="NCBI Taxonomy" id="1544746"/>
    <lineage>
        <taxon>Bacteria</taxon>
        <taxon>Bacillati</taxon>
        <taxon>Bacillota</taxon>
        <taxon>Bacilli</taxon>
        <taxon>Bacillales</taxon>
        <taxon>Thermoactinomycetaceae</taxon>
        <taxon>Baia</taxon>
    </lineage>
</organism>
<dbReference type="Gene3D" id="1.25.40.10">
    <property type="entry name" value="Tetratricopeptide repeat domain"/>
    <property type="match status" value="1"/>
</dbReference>
<protein>
    <submittedName>
        <fullName evidence="2">Glycosyltransferase involved in cell wall biosynthesis</fullName>
    </submittedName>
</protein>
<evidence type="ECO:0000259" key="1">
    <source>
        <dbReference type="Pfam" id="PF00535"/>
    </source>
</evidence>
<dbReference type="EMBL" id="SLXV01000043">
    <property type="protein sequence ID" value="TCP64121.1"/>
    <property type="molecule type" value="Genomic_DNA"/>
</dbReference>
<dbReference type="AlphaFoldDB" id="A0A4R2RVY9"/>
<reference evidence="2 3" key="1">
    <citation type="submission" date="2019-03" db="EMBL/GenBank/DDBJ databases">
        <title>Genomic Encyclopedia of Type Strains, Phase IV (KMG-IV): sequencing the most valuable type-strain genomes for metagenomic binning, comparative biology and taxonomic classification.</title>
        <authorList>
            <person name="Goeker M."/>
        </authorList>
    </citation>
    <scope>NUCLEOTIDE SEQUENCE [LARGE SCALE GENOMIC DNA]</scope>
    <source>
        <strain evidence="2 3">DSM 46831</strain>
    </source>
</reference>
<name>A0A4R2RVY9_9BACL</name>